<proteinExistence type="predicted"/>
<organism evidence="3 4">
    <name type="scientific">Trypanosoma cruzi marinkellei</name>
    <dbReference type="NCBI Taxonomy" id="85056"/>
    <lineage>
        <taxon>Eukaryota</taxon>
        <taxon>Discoba</taxon>
        <taxon>Euglenozoa</taxon>
        <taxon>Kinetoplastea</taxon>
        <taxon>Metakinetoplastina</taxon>
        <taxon>Trypanosomatida</taxon>
        <taxon>Trypanosomatidae</taxon>
        <taxon>Trypanosoma</taxon>
        <taxon>Schizotrypanum</taxon>
    </lineage>
</organism>
<feature type="coiled-coil region" evidence="1">
    <location>
        <begin position="98"/>
        <end position="139"/>
    </location>
</feature>
<feature type="region of interest" description="Disordered" evidence="2">
    <location>
        <begin position="228"/>
        <end position="255"/>
    </location>
</feature>
<accession>K2ND57</accession>
<gene>
    <name evidence="3" type="ORF">MOQ_003304</name>
</gene>
<keyword evidence="4" id="KW-1185">Reference proteome</keyword>
<sequence length="386" mass="43876">MDGNPNFFPQVRFSDERKKRRFSNFVPRSVGFGEREAQREKLIDNLVQFSSELNRKRQLRGPLYAGDTSLMRKQDFGFEMSRRNECDESQSGQHTDIMRTLLKQVESLKKQLAHEAQERATLQRTVGTLQQQLNALMNERQFQGRYASEADNVMDDNIIHAVKGPLRSVFDSIESEWSNKILSEVKKMIEAQRRKQEGRLAAKHRSQSFSLEPFHSLQVSPFIDKAQHHNKRSSDVYDENNRQCHDNDLANSFPSRDSPNAFTNFSVASNDEIECSILGDKNGVVEVLCDTQPLPGIRKNSPYNMSPGGILLRHSSNTPLSDCENGSERKLNPVTRKLNAKLSGAPTRLSFSSLRMHSKSPDLFCTLGPQKTKCRDLIVAKPSGDF</sequence>
<evidence type="ECO:0000256" key="2">
    <source>
        <dbReference type="SAM" id="MobiDB-lite"/>
    </source>
</evidence>
<dbReference type="EMBL" id="AHKC01009567">
    <property type="protein sequence ID" value="EKF32836.1"/>
    <property type="molecule type" value="Genomic_DNA"/>
</dbReference>
<evidence type="ECO:0000313" key="3">
    <source>
        <dbReference type="EMBL" id="EKF32836.1"/>
    </source>
</evidence>
<evidence type="ECO:0000313" key="4">
    <source>
        <dbReference type="Proteomes" id="UP000007350"/>
    </source>
</evidence>
<comment type="caution">
    <text evidence="3">The sequence shown here is derived from an EMBL/GenBank/DDBJ whole genome shotgun (WGS) entry which is preliminary data.</text>
</comment>
<reference evidence="3 4" key="1">
    <citation type="journal article" date="2012" name="BMC Genomics">
        <title>Comparative genomic analysis of human infective Trypanosoma cruzi lineages with the bat-restricted subspecies T. cruzi marinkellei.</title>
        <authorList>
            <person name="Franzen O."/>
            <person name="Talavera-Lopez C."/>
            <person name="Ochaya S."/>
            <person name="Butler C.E."/>
            <person name="Messenger L.A."/>
            <person name="Lewis M.D."/>
            <person name="Llewellyn M.S."/>
            <person name="Marinkelle C.J."/>
            <person name="Tyler K.M."/>
            <person name="Miles M.A."/>
            <person name="Andersson B."/>
        </authorList>
    </citation>
    <scope>NUCLEOTIDE SEQUENCE [LARGE SCALE GENOMIC DNA]</scope>
    <source>
        <strain evidence="3 4">B7</strain>
    </source>
</reference>
<protein>
    <submittedName>
        <fullName evidence="3">Protein kinase, putative</fullName>
    </submittedName>
</protein>
<evidence type="ECO:0000256" key="1">
    <source>
        <dbReference type="SAM" id="Coils"/>
    </source>
</evidence>
<dbReference type="Proteomes" id="UP000007350">
    <property type="component" value="Unassembled WGS sequence"/>
</dbReference>
<dbReference type="AlphaFoldDB" id="K2ND57"/>
<name>K2ND57_TRYCR</name>
<feature type="compositionally biased region" description="Basic and acidic residues" evidence="2">
    <location>
        <begin position="232"/>
        <end position="248"/>
    </location>
</feature>
<keyword evidence="3" id="KW-0418">Kinase</keyword>
<keyword evidence="1" id="KW-0175">Coiled coil</keyword>
<dbReference type="GO" id="GO:0016301">
    <property type="term" value="F:kinase activity"/>
    <property type="evidence" value="ECO:0007669"/>
    <property type="project" value="UniProtKB-KW"/>
</dbReference>
<keyword evidence="3" id="KW-0808">Transferase</keyword>